<dbReference type="EMBL" id="JADCNL010000001">
    <property type="protein sequence ID" value="KAG0497024.1"/>
    <property type="molecule type" value="Genomic_DNA"/>
</dbReference>
<keyword evidence="5" id="KW-0804">Transcription</keyword>
<dbReference type="PROSITE" id="PS51032">
    <property type="entry name" value="AP2_ERF"/>
    <property type="match status" value="1"/>
</dbReference>
<keyword evidence="2" id="KW-0805">Transcription regulation</keyword>
<keyword evidence="4" id="KW-0010">Activator</keyword>
<evidence type="ECO:0000256" key="8">
    <source>
        <dbReference type="SAM" id="MobiDB-lite"/>
    </source>
</evidence>
<comment type="similarity">
    <text evidence="7">Belongs to the AP2/ERF transcription factor family. ERF subfamily.</text>
</comment>
<name>A0A835RWR6_VANPL</name>
<dbReference type="GO" id="GO:0003677">
    <property type="term" value="F:DNA binding"/>
    <property type="evidence" value="ECO:0007669"/>
    <property type="project" value="UniProtKB-KW"/>
</dbReference>
<dbReference type="SMART" id="SM00380">
    <property type="entry name" value="AP2"/>
    <property type="match status" value="1"/>
</dbReference>
<feature type="compositionally biased region" description="Pro residues" evidence="8">
    <location>
        <begin position="64"/>
        <end position="76"/>
    </location>
</feature>
<feature type="region of interest" description="Disordered" evidence="8">
    <location>
        <begin position="1"/>
        <end position="77"/>
    </location>
</feature>
<keyword evidence="11" id="KW-1185">Reference proteome</keyword>
<accession>A0A835RWR6</accession>
<dbReference type="InterPro" id="IPR001471">
    <property type="entry name" value="AP2/ERF_dom"/>
</dbReference>
<feature type="region of interest" description="Disordered" evidence="8">
    <location>
        <begin position="210"/>
        <end position="258"/>
    </location>
</feature>
<feature type="compositionally biased region" description="Basic residues" evidence="8">
    <location>
        <begin position="52"/>
        <end position="61"/>
    </location>
</feature>
<evidence type="ECO:0000256" key="3">
    <source>
        <dbReference type="ARBA" id="ARBA00023125"/>
    </source>
</evidence>
<feature type="compositionally biased region" description="Basic residues" evidence="8">
    <location>
        <begin position="247"/>
        <end position="258"/>
    </location>
</feature>
<evidence type="ECO:0000256" key="6">
    <source>
        <dbReference type="ARBA" id="ARBA00023242"/>
    </source>
</evidence>
<feature type="compositionally biased region" description="Basic and acidic residues" evidence="8">
    <location>
        <begin position="237"/>
        <end position="246"/>
    </location>
</feature>
<evidence type="ECO:0000256" key="4">
    <source>
        <dbReference type="ARBA" id="ARBA00023159"/>
    </source>
</evidence>
<dbReference type="SUPFAM" id="SSF54171">
    <property type="entry name" value="DNA-binding domain"/>
    <property type="match status" value="1"/>
</dbReference>
<comment type="caution">
    <text evidence="10">The sequence shown here is derived from an EMBL/GenBank/DDBJ whole genome shotgun (WGS) entry which is preliminary data.</text>
</comment>
<dbReference type="PANTHER" id="PTHR31839:SF2">
    <property type="entry name" value="DEHYDRATION-RESPONSIVE ELEMENT-BINDING PROTEIN 1D"/>
    <property type="match status" value="1"/>
</dbReference>
<reference evidence="10 11" key="1">
    <citation type="journal article" date="2020" name="Nat. Food">
        <title>A phased Vanilla planifolia genome enables genetic improvement of flavour and production.</title>
        <authorList>
            <person name="Hasing T."/>
            <person name="Tang H."/>
            <person name="Brym M."/>
            <person name="Khazi F."/>
            <person name="Huang T."/>
            <person name="Chambers A.H."/>
        </authorList>
    </citation>
    <scope>NUCLEOTIDE SEQUENCE [LARGE SCALE GENOMIC DNA]</scope>
    <source>
        <tissue evidence="10">Leaf</tissue>
    </source>
</reference>
<evidence type="ECO:0000256" key="7">
    <source>
        <dbReference type="ARBA" id="ARBA00024343"/>
    </source>
</evidence>
<organism evidence="10 11">
    <name type="scientific">Vanilla planifolia</name>
    <name type="common">Vanilla</name>
    <dbReference type="NCBI Taxonomy" id="51239"/>
    <lineage>
        <taxon>Eukaryota</taxon>
        <taxon>Viridiplantae</taxon>
        <taxon>Streptophyta</taxon>
        <taxon>Embryophyta</taxon>
        <taxon>Tracheophyta</taxon>
        <taxon>Spermatophyta</taxon>
        <taxon>Magnoliopsida</taxon>
        <taxon>Liliopsida</taxon>
        <taxon>Asparagales</taxon>
        <taxon>Orchidaceae</taxon>
        <taxon>Vanilloideae</taxon>
        <taxon>Vanilleae</taxon>
        <taxon>Vanilla</taxon>
    </lineage>
</organism>
<evidence type="ECO:0000313" key="11">
    <source>
        <dbReference type="Proteomes" id="UP000636800"/>
    </source>
</evidence>
<evidence type="ECO:0000256" key="5">
    <source>
        <dbReference type="ARBA" id="ARBA00023163"/>
    </source>
</evidence>
<dbReference type="AlphaFoldDB" id="A0A835RWR6"/>
<feature type="compositionally biased region" description="Polar residues" evidence="8">
    <location>
        <begin position="20"/>
        <end position="30"/>
    </location>
</feature>
<dbReference type="GO" id="GO:0005634">
    <property type="term" value="C:nucleus"/>
    <property type="evidence" value="ECO:0007669"/>
    <property type="project" value="UniProtKB-SubCell"/>
</dbReference>
<proteinExistence type="inferred from homology"/>
<dbReference type="GO" id="GO:0003700">
    <property type="term" value="F:DNA-binding transcription factor activity"/>
    <property type="evidence" value="ECO:0007669"/>
    <property type="project" value="InterPro"/>
</dbReference>
<dbReference type="OrthoDB" id="541719at2759"/>
<keyword evidence="3" id="KW-0238">DNA-binding</keyword>
<dbReference type="InterPro" id="IPR016177">
    <property type="entry name" value="DNA-bd_dom_sf"/>
</dbReference>
<keyword evidence="6" id="KW-0539">Nucleus</keyword>
<dbReference type="InterPro" id="IPR036955">
    <property type="entry name" value="AP2/ERF_dom_sf"/>
</dbReference>
<evidence type="ECO:0000259" key="9">
    <source>
        <dbReference type="PROSITE" id="PS51032"/>
    </source>
</evidence>
<dbReference type="Proteomes" id="UP000636800">
    <property type="component" value="Chromosome 1"/>
</dbReference>
<evidence type="ECO:0000313" key="10">
    <source>
        <dbReference type="EMBL" id="KAG0497024.1"/>
    </source>
</evidence>
<evidence type="ECO:0000256" key="1">
    <source>
        <dbReference type="ARBA" id="ARBA00004123"/>
    </source>
</evidence>
<dbReference type="CDD" id="cd00018">
    <property type="entry name" value="AP2"/>
    <property type="match status" value="1"/>
</dbReference>
<dbReference type="Pfam" id="PF00847">
    <property type="entry name" value="AP2"/>
    <property type="match status" value="1"/>
</dbReference>
<gene>
    <name evidence="10" type="ORF">HPP92_001715</name>
</gene>
<comment type="subcellular location">
    <subcellularLocation>
        <location evidence="1">Nucleus</location>
    </subcellularLocation>
</comment>
<evidence type="ECO:0000256" key="2">
    <source>
        <dbReference type="ARBA" id="ARBA00023015"/>
    </source>
</evidence>
<dbReference type="Gene3D" id="3.30.730.10">
    <property type="entry name" value="AP2/ERF domain"/>
    <property type="match status" value="1"/>
</dbReference>
<dbReference type="InterPro" id="IPR045277">
    <property type="entry name" value="DRE1A-I"/>
</dbReference>
<dbReference type="PANTHER" id="PTHR31839">
    <property type="entry name" value="DEHYDRATION-RESPONSIVE ELEMENT-BINDING PROTEIN 1D"/>
    <property type="match status" value="1"/>
</dbReference>
<protein>
    <recommendedName>
        <fullName evidence="9">AP2/ERF domain-containing protein</fullName>
    </recommendedName>
</protein>
<sequence>MGSSVFSQRHLQDRPAAMLNRSSPECTSIDLSPPGRAPPTRDDYLTVSSPPPKRRARRNQVHRNPPPGLQGSPPPQRYDRWVCEVREPHKKSCIWLGTFPTAEMAARAHDVAALALRGRAACLNFADSAWRLPSPDSSSPQDIQRTAALAAEAFRPLPPEEPSAADAMLNQTPSWADRIGEGDLFYTEFEMQEFLEHGRWVAQRPTAALLEEDADGRDAGERRQRPSGVLDGQQQRPQEREDDKGSHGRRRGKVKLLC</sequence>
<feature type="domain" description="AP2/ERF" evidence="9">
    <location>
        <begin position="68"/>
        <end position="126"/>
    </location>
</feature>